<dbReference type="AlphaFoldDB" id="A0A9N9WQJ2"/>
<accession>A0A9N9WQJ2</accession>
<reference evidence="8" key="1">
    <citation type="submission" date="2022-01" db="EMBL/GenBank/DDBJ databases">
        <authorList>
            <person name="King R."/>
        </authorList>
    </citation>
    <scope>NUCLEOTIDE SEQUENCE</scope>
</reference>
<sequence length="439" mass="48796">MTTMEEFALCWNNFTDNIASGFSSLLYRGDLCDVTLAVDGKLLKAHKIVLSICSPYFQKMFIENPCQHPIIILKDMSSKLVSNLLEFMYQGSVNVKQVELQAFMKIAETLQIKGLTTSSKKSKSENSSSTKPEESESTTATKRSLGSDEATPPKLKSQKSEPPDEDVQDLTNDDDIEAQSNEDLLMAVPEISMIESRMDTNSTKSRESTDGQNSSTSLRISSSQTLNVFSPFDYQNEPIQLMESTNKPNSILDIPISSGSGSNITMLSSTSLLHGNCIFNRNNTVATQQGLKTYWLCKSYRISMCKARCITHQGKVISATGVHNHLPHMNSKQDIPPGHTPNICNPPMSEFSSMPSGSSSSSSHNMHNNPAQHLMMPQPYHPYMHHGISQQQHENHHQEQNLRLPVMQISPQTSHENKITFNSSESGNLAAPQLKFEHI</sequence>
<keyword evidence="9" id="KW-1185">Reference proteome</keyword>
<evidence type="ECO:0000256" key="5">
    <source>
        <dbReference type="ARBA" id="ARBA00023242"/>
    </source>
</evidence>
<keyword evidence="5" id="KW-0539">Nucleus</keyword>
<dbReference type="GO" id="GO:0008270">
    <property type="term" value="F:zinc ion binding"/>
    <property type="evidence" value="ECO:0007669"/>
    <property type="project" value="UniProtKB-KW"/>
</dbReference>
<dbReference type="Pfam" id="PF00651">
    <property type="entry name" value="BTB"/>
    <property type="match status" value="1"/>
</dbReference>
<feature type="region of interest" description="Disordered" evidence="6">
    <location>
        <begin position="116"/>
        <end position="220"/>
    </location>
</feature>
<evidence type="ECO:0000256" key="6">
    <source>
        <dbReference type="SAM" id="MobiDB-lite"/>
    </source>
</evidence>
<dbReference type="GO" id="GO:0006357">
    <property type="term" value="P:regulation of transcription by RNA polymerase II"/>
    <property type="evidence" value="ECO:0007669"/>
    <property type="project" value="TreeGrafter"/>
</dbReference>
<keyword evidence="3" id="KW-0863">Zinc-finger</keyword>
<dbReference type="Proteomes" id="UP001153620">
    <property type="component" value="Chromosome 2"/>
</dbReference>
<evidence type="ECO:0000256" key="4">
    <source>
        <dbReference type="ARBA" id="ARBA00022833"/>
    </source>
</evidence>
<proteinExistence type="predicted"/>
<evidence type="ECO:0000313" key="8">
    <source>
        <dbReference type="EMBL" id="CAG9801942.1"/>
    </source>
</evidence>
<dbReference type="SMART" id="SM00225">
    <property type="entry name" value="BTB"/>
    <property type="match status" value="1"/>
</dbReference>
<protein>
    <recommendedName>
        <fullName evidence="7">BTB domain-containing protein</fullName>
    </recommendedName>
</protein>
<gene>
    <name evidence="8" type="ORF">CHIRRI_LOCUS4862</name>
</gene>
<dbReference type="Gene3D" id="2.20.25.240">
    <property type="match status" value="1"/>
</dbReference>
<dbReference type="SUPFAM" id="SSF54695">
    <property type="entry name" value="POZ domain"/>
    <property type="match status" value="1"/>
</dbReference>
<feature type="region of interest" description="Disordered" evidence="6">
    <location>
        <begin position="330"/>
        <end position="370"/>
    </location>
</feature>
<dbReference type="InterPro" id="IPR007588">
    <property type="entry name" value="Znf_FLYWCH"/>
</dbReference>
<reference evidence="8" key="2">
    <citation type="submission" date="2022-10" db="EMBL/GenBank/DDBJ databases">
        <authorList>
            <consortium name="ENA_rothamsted_submissions"/>
            <consortium name="culmorum"/>
            <person name="King R."/>
        </authorList>
    </citation>
    <scope>NUCLEOTIDE SEQUENCE</scope>
</reference>
<dbReference type="OrthoDB" id="2311693at2759"/>
<comment type="subcellular location">
    <subcellularLocation>
        <location evidence="1">Nucleus</location>
    </subcellularLocation>
</comment>
<evidence type="ECO:0000256" key="2">
    <source>
        <dbReference type="ARBA" id="ARBA00022723"/>
    </source>
</evidence>
<organism evidence="8 9">
    <name type="scientific">Chironomus riparius</name>
    <dbReference type="NCBI Taxonomy" id="315576"/>
    <lineage>
        <taxon>Eukaryota</taxon>
        <taxon>Metazoa</taxon>
        <taxon>Ecdysozoa</taxon>
        <taxon>Arthropoda</taxon>
        <taxon>Hexapoda</taxon>
        <taxon>Insecta</taxon>
        <taxon>Pterygota</taxon>
        <taxon>Neoptera</taxon>
        <taxon>Endopterygota</taxon>
        <taxon>Diptera</taxon>
        <taxon>Nematocera</taxon>
        <taxon>Chironomoidea</taxon>
        <taxon>Chironomidae</taxon>
        <taxon>Chironominae</taxon>
        <taxon>Chironomus</taxon>
    </lineage>
</organism>
<dbReference type="Gene3D" id="3.30.710.10">
    <property type="entry name" value="Potassium Channel Kv1.1, Chain A"/>
    <property type="match status" value="1"/>
</dbReference>
<evidence type="ECO:0000256" key="1">
    <source>
        <dbReference type="ARBA" id="ARBA00004123"/>
    </source>
</evidence>
<evidence type="ECO:0000259" key="7">
    <source>
        <dbReference type="PROSITE" id="PS50097"/>
    </source>
</evidence>
<evidence type="ECO:0000256" key="3">
    <source>
        <dbReference type="ARBA" id="ARBA00022771"/>
    </source>
</evidence>
<evidence type="ECO:0000313" key="9">
    <source>
        <dbReference type="Proteomes" id="UP001153620"/>
    </source>
</evidence>
<dbReference type="PROSITE" id="PS50097">
    <property type="entry name" value="BTB"/>
    <property type="match status" value="1"/>
</dbReference>
<feature type="domain" description="BTB" evidence="7">
    <location>
        <begin position="32"/>
        <end position="97"/>
    </location>
</feature>
<dbReference type="InterPro" id="IPR011333">
    <property type="entry name" value="SKP1/BTB/POZ_sf"/>
</dbReference>
<dbReference type="GO" id="GO:0005634">
    <property type="term" value="C:nucleus"/>
    <property type="evidence" value="ECO:0007669"/>
    <property type="project" value="UniProtKB-SubCell"/>
</dbReference>
<dbReference type="PANTHER" id="PTHR23110">
    <property type="entry name" value="BTB DOMAIN TRANSCRIPTION FACTOR"/>
    <property type="match status" value="1"/>
</dbReference>
<name>A0A9N9WQJ2_9DIPT</name>
<dbReference type="Pfam" id="PF04500">
    <property type="entry name" value="FLYWCH"/>
    <property type="match status" value="1"/>
</dbReference>
<keyword evidence="4" id="KW-0862">Zinc</keyword>
<dbReference type="PANTHER" id="PTHR23110:SF81">
    <property type="entry name" value="BTB-PROTEIN-VII, ISOFORM F-RELATED"/>
    <property type="match status" value="1"/>
</dbReference>
<feature type="compositionally biased region" description="Low complexity" evidence="6">
    <location>
        <begin position="345"/>
        <end position="370"/>
    </location>
</feature>
<dbReference type="InterPro" id="IPR051095">
    <property type="entry name" value="Dros_DevTransReg"/>
</dbReference>
<keyword evidence="2" id="KW-0479">Metal-binding</keyword>
<feature type="compositionally biased region" description="Acidic residues" evidence="6">
    <location>
        <begin position="163"/>
        <end position="177"/>
    </location>
</feature>
<dbReference type="CDD" id="cd18315">
    <property type="entry name" value="BTB_POZ_BAB-like"/>
    <property type="match status" value="1"/>
</dbReference>
<dbReference type="InterPro" id="IPR000210">
    <property type="entry name" value="BTB/POZ_dom"/>
</dbReference>
<dbReference type="EMBL" id="OU895878">
    <property type="protein sequence ID" value="CAG9801942.1"/>
    <property type="molecule type" value="Genomic_DNA"/>
</dbReference>